<dbReference type="Pfam" id="PF01520">
    <property type="entry name" value="Amidase_3"/>
    <property type="match status" value="1"/>
</dbReference>
<keyword evidence="2" id="KW-0472">Membrane</keyword>
<dbReference type="InterPro" id="IPR002508">
    <property type="entry name" value="MurNAc-LAA_cat"/>
</dbReference>
<sequence length="240" mass="25959">MVQKSGGIVLLAIFVIGTICCLISTPQTIVPVFSSVRSRGNTLVIDAGHGGEDGGAVSHSGVPESSINLAISLKLDQLLGFYGEVPVLLRWDDRSLHDSSANTLHEKKVSDLHNRVELVNSIEQAVLLSIHQNTYPESKYHGAQVFYGKKEGSDSFASLTQTILCKTLDPSNTRQAKPIPESVYLMKHVTCTAILVECGFLSNPEEDLLLQTEDYQKKLASALAASWIQYLCSNGGGEAN</sequence>
<evidence type="ECO:0000313" key="4">
    <source>
        <dbReference type="EMBL" id="MEQ2455138.1"/>
    </source>
</evidence>
<evidence type="ECO:0000256" key="1">
    <source>
        <dbReference type="ARBA" id="ARBA00022801"/>
    </source>
</evidence>
<accession>A0ABV1EPC9</accession>
<dbReference type="RefSeq" id="WP_349138818.1">
    <property type="nucleotide sequence ID" value="NZ_JBBMFT010000001.1"/>
</dbReference>
<organism evidence="4 5">
    <name type="scientific">Flavonifractor hominis</name>
    <dbReference type="NCBI Taxonomy" id="3133178"/>
    <lineage>
        <taxon>Bacteria</taxon>
        <taxon>Bacillati</taxon>
        <taxon>Bacillota</taxon>
        <taxon>Clostridia</taxon>
        <taxon>Eubacteriales</taxon>
        <taxon>Oscillospiraceae</taxon>
        <taxon>Flavonifractor</taxon>
    </lineage>
</organism>
<evidence type="ECO:0000259" key="3">
    <source>
        <dbReference type="SMART" id="SM00646"/>
    </source>
</evidence>
<reference evidence="4 5" key="1">
    <citation type="submission" date="2024-03" db="EMBL/GenBank/DDBJ databases">
        <title>Human intestinal bacterial collection.</title>
        <authorList>
            <person name="Pauvert C."/>
            <person name="Hitch T.C.A."/>
            <person name="Clavel T."/>
        </authorList>
    </citation>
    <scope>NUCLEOTIDE SEQUENCE [LARGE SCALE GENOMIC DNA]</scope>
    <source>
        <strain evidence="4 5">CLA-AP-H34</strain>
    </source>
</reference>
<dbReference type="EC" id="3.5.1.28" evidence="4"/>
<gene>
    <name evidence="4" type="ORF">WMO45_01265</name>
</gene>
<keyword evidence="2" id="KW-0812">Transmembrane</keyword>
<keyword evidence="2" id="KW-1133">Transmembrane helix</keyword>
<comment type="caution">
    <text evidence="4">The sequence shown here is derived from an EMBL/GenBank/DDBJ whole genome shotgun (WGS) entry which is preliminary data.</text>
</comment>
<dbReference type="SMART" id="SM00646">
    <property type="entry name" value="Ami_3"/>
    <property type="match status" value="1"/>
</dbReference>
<dbReference type="SUPFAM" id="SSF53187">
    <property type="entry name" value="Zn-dependent exopeptidases"/>
    <property type="match status" value="1"/>
</dbReference>
<proteinExistence type="predicted"/>
<dbReference type="PANTHER" id="PTHR30404:SF0">
    <property type="entry name" value="N-ACETYLMURAMOYL-L-ALANINE AMIDASE AMIC"/>
    <property type="match status" value="1"/>
</dbReference>
<keyword evidence="1 4" id="KW-0378">Hydrolase</keyword>
<evidence type="ECO:0000256" key="2">
    <source>
        <dbReference type="SAM" id="Phobius"/>
    </source>
</evidence>
<dbReference type="PANTHER" id="PTHR30404">
    <property type="entry name" value="N-ACETYLMURAMOYL-L-ALANINE AMIDASE"/>
    <property type="match status" value="1"/>
</dbReference>
<dbReference type="CDD" id="cd02696">
    <property type="entry name" value="MurNAc-LAA"/>
    <property type="match status" value="1"/>
</dbReference>
<protein>
    <submittedName>
        <fullName evidence="4">N-acetylmuramoyl-L-alanine amidase</fullName>
        <ecNumber evidence="4">3.5.1.28</ecNumber>
    </submittedName>
</protein>
<feature type="domain" description="MurNAc-LAA" evidence="3">
    <location>
        <begin position="116"/>
        <end position="228"/>
    </location>
</feature>
<dbReference type="EMBL" id="JBBMFT010000001">
    <property type="protein sequence ID" value="MEQ2455138.1"/>
    <property type="molecule type" value="Genomic_DNA"/>
</dbReference>
<feature type="transmembrane region" description="Helical" evidence="2">
    <location>
        <begin position="7"/>
        <end position="25"/>
    </location>
</feature>
<dbReference type="Proteomes" id="UP001440599">
    <property type="component" value="Unassembled WGS sequence"/>
</dbReference>
<keyword evidence="5" id="KW-1185">Reference proteome</keyword>
<name>A0ABV1EPC9_9FIRM</name>
<evidence type="ECO:0000313" key="5">
    <source>
        <dbReference type="Proteomes" id="UP001440599"/>
    </source>
</evidence>
<dbReference type="GO" id="GO:0008745">
    <property type="term" value="F:N-acetylmuramoyl-L-alanine amidase activity"/>
    <property type="evidence" value="ECO:0007669"/>
    <property type="project" value="UniProtKB-EC"/>
</dbReference>
<dbReference type="Gene3D" id="3.40.630.40">
    <property type="entry name" value="Zn-dependent exopeptidases"/>
    <property type="match status" value="1"/>
</dbReference>
<dbReference type="InterPro" id="IPR050695">
    <property type="entry name" value="N-acetylmuramoyl_amidase_3"/>
</dbReference>